<dbReference type="PANTHER" id="PTHR10689:SF6">
    <property type="entry name" value="MICROSOMAL GLUTATHIONE S-TRANSFERASE 1"/>
    <property type="match status" value="1"/>
</dbReference>
<evidence type="ECO:0000256" key="10">
    <source>
        <dbReference type="ARBA" id="ARBA00022989"/>
    </source>
</evidence>
<evidence type="ECO:0000256" key="6">
    <source>
        <dbReference type="ARBA" id="ARBA00022679"/>
    </source>
</evidence>
<evidence type="ECO:0000313" key="19">
    <source>
        <dbReference type="Proteomes" id="UP000410492"/>
    </source>
</evidence>
<feature type="transmembrane region" description="Helical" evidence="17">
    <location>
        <begin position="122"/>
        <end position="140"/>
    </location>
</feature>
<evidence type="ECO:0000256" key="1">
    <source>
        <dbReference type="ARBA" id="ARBA00003701"/>
    </source>
</evidence>
<keyword evidence="7 17" id="KW-0812">Transmembrane</keyword>
<sequence>MFALDINNVLMETWIFYTAVLIMKTILMIPLTGWSRIYYQVPLNPEDGALVNAKVRSHEKIDRYRRAHLNDLENIPFFILISFLYLLTNPSVTATILMFRIYAITRIAHSITYCFLQSASRIFIYQPGAAILFYMTYSVLKHFM</sequence>
<dbReference type="Pfam" id="PF01124">
    <property type="entry name" value="MAPEG"/>
    <property type="match status" value="1"/>
</dbReference>
<evidence type="ECO:0000256" key="17">
    <source>
        <dbReference type="SAM" id="Phobius"/>
    </source>
</evidence>
<keyword evidence="10 17" id="KW-1133">Transmembrane helix</keyword>
<dbReference type="EC" id="2.5.1.18" evidence="5"/>
<evidence type="ECO:0000256" key="11">
    <source>
        <dbReference type="ARBA" id="ARBA00022990"/>
    </source>
</evidence>
<proteinExistence type="inferred from homology"/>
<dbReference type="Proteomes" id="UP000410492">
    <property type="component" value="Unassembled WGS sequence"/>
</dbReference>
<evidence type="ECO:0000313" key="18">
    <source>
        <dbReference type="EMBL" id="VEN39241.1"/>
    </source>
</evidence>
<dbReference type="GO" id="GO:0005789">
    <property type="term" value="C:endoplasmic reticulum membrane"/>
    <property type="evidence" value="ECO:0007669"/>
    <property type="project" value="UniProtKB-SubCell"/>
</dbReference>
<evidence type="ECO:0000256" key="14">
    <source>
        <dbReference type="ARBA" id="ARBA00038540"/>
    </source>
</evidence>
<comment type="subcellular location">
    <subcellularLocation>
        <location evidence="3">Endoplasmic reticulum membrane</location>
        <topology evidence="3">Multi-pass membrane protein</topology>
    </subcellularLocation>
    <subcellularLocation>
        <location evidence="2">Mitochondrion outer membrane</location>
    </subcellularLocation>
</comment>
<keyword evidence="12" id="KW-0496">Mitochondrion</keyword>
<keyword evidence="13 17" id="KW-0472">Membrane</keyword>
<evidence type="ECO:0000256" key="13">
    <source>
        <dbReference type="ARBA" id="ARBA00023136"/>
    </source>
</evidence>
<dbReference type="GO" id="GO:0004364">
    <property type="term" value="F:glutathione transferase activity"/>
    <property type="evidence" value="ECO:0007669"/>
    <property type="project" value="UniProtKB-EC"/>
</dbReference>
<dbReference type="EMBL" id="CAACVG010005385">
    <property type="protein sequence ID" value="VEN39241.1"/>
    <property type="molecule type" value="Genomic_DNA"/>
</dbReference>
<dbReference type="InterPro" id="IPR023352">
    <property type="entry name" value="MAPEG-like_dom_sf"/>
</dbReference>
<reference evidence="18 19" key="1">
    <citation type="submission" date="2019-01" db="EMBL/GenBank/DDBJ databases">
        <authorList>
            <person name="Sayadi A."/>
        </authorList>
    </citation>
    <scope>NUCLEOTIDE SEQUENCE [LARGE SCALE GENOMIC DNA]</scope>
</reference>
<dbReference type="PANTHER" id="PTHR10689">
    <property type="entry name" value="MICROSOMAL GLUTATHIONE S-TRANSFERASE 1"/>
    <property type="match status" value="1"/>
</dbReference>
<dbReference type="InterPro" id="IPR040162">
    <property type="entry name" value="MGST1-like"/>
</dbReference>
<gene>
    <name evidence="18" type="ORF">CALMAC_LOCUS3852</name>
</gene>
<comment type="catalytic activity">
    <reaction evidence="16">
        <text>RX + glutathione = an S-substituted glutathione + a halide anion + H(+)</text>
        <dbReference type="Rhea" id="RHEA:16437"/>
        <dbReference type="ChEBI" id="CHEBI:15378"/>
        <dbReference type="ChEBI" id="CHEBI:16042"/>
        <dbReference type="ChEBI" id="CHEBI:17792"/>
        <dbReference type="ChEBI" id="CHEBI:57925"/>
        <dbReference type="ChEBI" id="CHEBI:90779"/>
        <dbReference type="EC" id="2.5.1.18"/>
    </reaction>
    <physiologicalReaction direction="left-to-right" evidence="16">
        <dbReference type="Rhea" id="RHEA:16438"/>
    </physiologicalReaction>
</comment>
<comment type="function">
    <text evidence="1">Conjugation of reduced glutathione to a wide number of exogenous and endogenous hydrophobic electrophiles.</text>
</comment>
<feature type="transmembrane region" description="Helical" evidence="17">
    <location>
        <begin position="75"/>
        <end position="102"/>
    </location>
</feature>
<dbReference type="GO" id="GO:0005741">
    <property type="term" value="C:mitochondrial outer membrane"/>
    <property type="evidence" value="ECO:0007669"/>
    <property type="project" value="UniProtKB-SubCell"/>
</dbReference>
<evidence type="ECO:0000256" key="7">
    <source>
        <dbReference type="ARBA" id="ARBA00022692"/>
    </source>
</evidence>
<evidence type="ECO:0000256" key="8">
    <source>
        <dbReference type="ARBA" id="ARBA00022787"/>
    </source>
</evidence>
<keyword evidence="11" id="KW-0007">Acetylation</keyword>
<evidence type="ECO:0000256" key="16">
    <source>
        <dbReference type="ARBA" id="ARBA00049385"/>
    </source>
</evidence>
<dbReference type="AlphaFoldDB" id="A0A653BVB5"/>
<evidence type="ECO:0000256" key="12">
    <source>
        <dbReference type="ARBA" id="ARBA00023128"/>
    </source>
</evidence>
<accession>A0A653BVB5</accession>
<comment type="similarity">
    <text evidence="4">Belongs to the MAPEG family.</text>
</comment>
<dbReference type="SUPFAM" id="SSF161084">
    <property type="entry name" value="MAPEG domain-like"/>
    <property type="match status" value="1"/>
</dbReference>
<feature type="transmembrane region" description="Helical" evidence="17">
    <location>
        <begin position="14"/>
        <end position="34"/>
    </location>
</feature>
<evidence type="ECO:0000256" key="9">
    <source>
        <dbReference type="ARBA" id="ARBA00022824"/>
    </source>
</evidence>
<evidence type="ECO:0000256" key="2">
    <source>
        <dbReference type="ARBA" id="ARBA00004294"/>
    </source>
</evidence>
<comment type="subunit">
    <text evidence="14">Homotrimer; The trimer binds only one molecule of glutathione.</text>
</comment>
<dbReference type="InterPro" id="IPR001129">
    <property type="entry name" value="Membr-assoc_MAPEG"/>
</dbReference>
<evidence type="ECO:0000256" key="5">
    <source>
        <dbReference type="ARBA" id="ARBA00012452"/>
    </source>
</evidence>
<keyword evidence="6" id="KW-0808">Transferase</keyword>
<evidence type="ECO:0000256" key="4">
    <source>
        <dbReference type="ARBA" id="ARBA00010459"/>
    </source>
</evidence>
<evidence type="ECO:0000256" key="3">
    <source>
        <dbReference type="ARBA" id="ARBA00004477"/>
    </source>
</evidence>
<organism evidence="18 19">
    <name type="scientific">Callosobruchus maculatus</name>
    <name type="common">Southern cowpea weevil</name>
    <name type="synonym">Pulse bruchid</name>
    <dbReference type="NCBI Taxonomy" id="64391"/>
    <lineage>
        <taxon>Eukaryota</taxon>
        <taxon>Metazoa</taxon>
        <taxon>Ecdysozoa</taxon>
        <taxon>Arthropoda</taxon>
        <taxon>Hexapoda</taxon>
        <taxon>Insecta</taxon>
        <taxon>Pterygota</taxon>
        <taxon>Neoptera</taxon>
        <taxon>Endopterygota</taxon>
        <taxon>Coleoptera</taxon>
        <taxon>Polyphaga</taxon>
        <taxon>Cucujiformia</taxon>
        <taxon>Chrysomeloidea</taxon>
        <taxon>Chrysomelidae</taxon>
        <taxon>Bruchinae</taxon>
        <taxon>Bruchini</taxon>
        <taxon>Callosobruchus</taxon>
    </lineage>
</organism>
<dbReference type="OrthoDB" id="193139at2759"/>
<dbReference type="Gene3D" id="1.20.120.550">
    <property type="entry name" value="Membrane associated eicosanoid/glutathione metabolism-like domain"/>
    <property type="match status" value="1"/>
</dbReference>
<keyword evidence="8" id="KW-1000">Mitochondrion outer membrane</keyword>
<keyword evidence="19" id="KW-1185">Reference proteome</keyword>
<evidence type="ECO:0000256" key="15">
    <source>
        <dbReference type="ARBA" id="ARBA00039397"/>
    </source>
</evidence>
<name>A0A653BVB5_CALMS</name>
<keyword evidence="9" id="KW-0256">Endoplasmic reticulum</keyword>
<protein>
    <recommendedName>
        <fullName evidence="15">Microsomal glutathione S-transferase 1</fullName>
        <ecNumber evidence="5">2.5.1.18</ecNumber>
    </recommendedName>
</protein>